<dbReference type="AlphaFoldDB" id="A0AAD8NR18"/>
<feature type="region of interest" description="Disordered" evidence="1">
    <location>
        <begin position="1"/>
        <end position="38"/>
    </location>
</feature>
<evidence type="ECO:0000313" key="3">
    <source>
        <dbReference type="Proteomes" id="UP001229421"/>
    </source>
</evidence>
<keyword evidence="3" id="KW-1185">Reference proteome</keyword>
<name>A0AAD8NR18_TARER</name>
<comment type="caution">
    <text evidence="2">The sequence shown here is derived from an EMBL/GenBank/DDBJ whole genome shotgun (WGS) entry which is preliminary data.</text>
</comment>
<evidence type="ECO:0000256" key="1">
    <source>
        <dbReference type="SAM" id="MobiDB-lite"/>
    </source>
</evidence>
<proteinExistence type="predicted"/>
<evidence type="ECO:0000313" key="2">
    <source>
        <dbReference type="EMBL" id="KAK1425130.1"/>
    </source>
</evidence>
<dbReference type="EMBL" id="JAUHHV010000005">
    <property type="protein sequence ID" value="KAK1425130.1"/>
    <property type="molecule type" value="Genomic_DNA"/>
</dbReference>
<organism evidence="2 3">
    <name type="scientific">Tagetes erecta</name>
    <name type="common">African marigold</name>
    <dbReference type="NCBI Taxonomy" id="13708"/>
    <lineage>
        <taxon>Eukaryota</taxon>
        <taxon>Viridiplantae</taxon>
        <taxon>Streptophyta</taxon>
        <taxon>Embryophyta</taxon>
        <taxon>Tracheophyta</taxon>
        <taxon>Spermatophyta</taxon>
        <taxon>Magnoliopsida</taxon>
        <taxon>eudicotyledons</taxon>
        <taxon>Gunneridae</taxon>
        <taxon>Pentapetalae</taxon>
        <taxon>asterids</taxon>
        <taxon>campanulids</taxon>
        <taxon>Asterales</taxon>
        <taxon>Asteraceae</taxon>
        <taxon>Asteroideae</taxon>
        <taxon>Heliantheae alliance</taxon>
        <taxon>Tageteae</taxon>
        <taxon>Tagetes</taxon>
    </lineage>
</organism>
<reference evidence="2" key="1">
    <citation type="journal article" date="2023" name="bioRxiv">
        <title>Improved chromosome-level genome assembly for marigold (Tagetes erecta).</title>
        <authorList>
            <person name="Jiang F."/>
            <person name="Yuan L."/>
            <person name="Wang S."/>
            <person name="Wang H."/>
            <person name="Xu D."/>
            <person name="Wang A."/>
            <person name="Fan W."/>
        </authorList>
    </citation>
    <scope>NUCLEOTIDE SEQUENCE</scope>
    <source>
        <strain evidence="2">WSJ</strain>
        <tissue evidence="2">Leaf</tissue>
    </source>
</reference>
<accession>A0AAD8NR18</accession>
<protein>
    <submittedName>
        <fullName evidence="2">Uncharacterized protein</fullName>
    </submittedName>
</protein>
<dbReference type="Proteomes" id="UP001229421">
    <property type="component" value="Unassembled WGS sequence"/>
</dbReference>
<gene>
    <name evidence="2" type="ORF">QVD17_20475</name>
</gene>
<feature type="compositionally biased region" description="Basic residues" evidence="1">
    <location>
        <begin position="1"/>
        <end position="12"/>
    </location>
</feature>
<sequence length="102" mass="12329">MGQIVRKKRRGRPSNIDRACRTSHLTPPSNIDRRSSRRRRNVRYHFNIDDYVDDNEFYSDDEDEDVRRREKKLRSFLFDDDSISSLGERRKIGDGYIHEIRV</sequence>